<dbReference type="PANTHER" id="PTHR23422:SF9">
    <property type="entry name" value="ZN-DEPENDENT HYDROLASE"/>
    <property type="match status" value="1"/>
</dbReference>
<dbReference type="GO" id="GO:0008239">
    <property type="term" value="F:dipeptidyl-peptidase activity"/>
    <property type="evidence" value="ECO:0007669"/>
    <property type="project" value="TreeGrafter"/>
</dbReference>
<sequence length="324" mass="36810">MTNDLTHELNFELNLSHDELVKRTSKDCLIPKEMLKEDAKEYEALADGDKKALVHLVKAAKAIDEVFMKQDNPKNLAFKAYLEREVNNGNEDAKMTLALFNAQIGMNAVDSEANKIFLAKGENELPGKGFYPADLTKEEFHTILLKMIKDGEIQEVKNILNQRSMVVRDGQKLKGIDYTEYFAKEFSYIADELEAAAEVSTNEDFNKYLKLQAIALCENNPKNDAYADKKWAELQDTPLEFTISREQYADEMTGTVVENEELNKLLEENGIEPISKDSIGIRVGIVNKEGTAKLLEIKKYMPVLAQHMPYKDEYEQNIGHGDDE</sequence>
<feature type="non-terminal residue" evidence="3">
    <location>
        <position position="324"/>
    </location>
</feature>
<evidence type="ECO:0000256" key="1">
    <source>
        <dbReference type="ARBA" id="ARBA00022723"/>
    </source>
</evidence>
<dbReference type="GO" id="GO:0005737">
    <property type="term" value="C:cytoplasm"/>
    <property type="evidence" value="ECO:0007669"/>
    <property type="project" value="TreeGrafter"/>
</dbReference>
<gene>
    <name evidence="3" type="ORF">IAD26_06485</name>
</gene>
<accession>A0A9D1N0B4</accession>
<reference evidence="3" key="2">
    <citation type="journal article" date="2021" name="PeerJ">
        <title>Extensive microbial diversity within the chicken gut microbiome revealed by metagenomics and culture.</title>
        <authorList>
            <person name="Gilroy R."/>
            <person name="Ravi A."/>
            <person name="Getino M."/>
            <person name="Pursley I."/>
            <person name="Horton D.L."/>
            <person name="Alikhan N.F."/>
            <person name="Baker D."/>
            <person name="Gharbi K."/>
            <person name="Hall N."/>
            <person name="Watson M."/>
            <person name="Adriaenssens E.M."/>
            <person name="Foster-Nyarko E."/>
            <person name="Jarju S."/>
            <person name="Secka A."/>
            <person name="Antonio M."/>
            <person name="Oren A."/>
            <person name="Chaudhuri R.R."/>
            <person name="La Ragione R."/>
            <person name="Hildebrand F."/>
            <person name="Pallen M.J."/>
        </authorList>
    </citation>
    <scope>NUCLEOTIDE SEQUENCE</scope>
    <source>
        <strain evidence="3">CHK154-7741</strain>
    </source>
</reference>
<organism evidence="3 4">
    <name type="scientific">Candidatus Limenecus avicola</name>
    <dbReference type="NCBI Taxonomy" id="2840847"/>
    <lineage>
        <taxon>Bacteria</taxon>
        <taxon>Bacillati</taxon>
        <taxon>Bacillota</taxon>
        <taxon>Clostridia</taxon>
        <taxon>Eubacteriales</taxon>
        <taxon>Clostridiaceae</taxon>
        <taxon>Clostridiaceae incertae sedis</taxon>
        <taxon>Candidatus Limenecus</taxon>
    </lineage>
</organism>
<dbReference type="InterPro" id="IPR039461">
    <property type="entry name" value="Peptidase_M49"/>
</dbReference>
<dbReference type="Proteomes" id="UP000886748">
    <property type="component" value="Unassembled WGS sequence"/>
</dbReference>
<dbReference type="PANTHER" id="PTHR23422">
    <property type="entry name" value="DIPEPTIDYL PEPTIDASE III-RELATED"/>
    <property type="match status" value="1"/>
</dbReference>
<comment type="caution">
    <text evidence="3">The sequence shown here is derived from an EMBL/GenBank/DDBJ whole genome shotgun (WGS) entry which is preliminary data.</text>
</comment>
<evidence type="ECO:0000313" key="3">
    <source>
        <dbReference type="EMBL" id="HIU92762.1"/>
    </source>
</evidence>
<protein>
    <submittedName>
        <fullName evidence="3">Uncharacterized protein</fullName>
    </submittedName>
</protein>
<evidence type="ECO:0000256" key="2">
    <source>
        <dbReference type="ARBA" id="ARBA00022801"/>
    </source>
</evidence>
<keyword evidence="1" id="KW-0479">Metal-binding</keyword>
<keyword evidence="2" id="KW-0378">Hydrolase</keyword>
<evidence type="ECO:0000313" key="4">
    <source>
        <dbReference type="Proteomes" id="UP000886748"/>
    </source>
</evidence>
<reference evidence="3" key="1">
    <citation type="submission" date="2020-10" db="EMBL/GenBank/DDBJ databases">
        <authorList>
            <person name="Gilroy R."/>
        </authorList>
    </citation>
    <scope>NUCLEOTIDE SEQUENCE</scope>
    <source>
        <strain evidence="3">CHK154-7741</strain>
    </source>
</reference>
<dbReference type="EMBL" id="DVOD01000047">
    <property type="protein sequence ID" value="HIU92762.1"/>
    <property type="molecule type" value="Genomic_DNA"/>
</dbReference>
<proteinExistence type="predicted"/>
<dbReference type="AlphaFoldDB" id="A0A9D1N0B4"/>
<dbReference type="GO" id="GO:0046872">
    <property type="term" value="F:metal ion binding"/>
    <property type="evidence" value="ECO:0007669"/>
    <property type="project" value="UniProtKB-KW"/>
</dbReference>
<name>A0A9D1N0B4_9CLOT</name>